<sequence length="18" mass="2221">MEQNYFSKRILVIPQKLL</sequence>
<feature type="non-terminal residue" evidence="1">
    <location>
        <position position="18"/>
    </location>
</feature>
<proteinExistence type="predicted"/>
<dbReference type="Proteomes" id="UP000593561">
    <property type="component" value="Unassembled WGS sequence"/>
</dbReference>
<dbReference type="AlphaFoldDB" id="A0A7J8RB87"/>
<comment type="caution">
    <text evidence="1">The sequence shown here is derived from an EMBL/GenBank/DDBJ whole genome shotgun (WGS) entry which is preliminary data.</text>
</comment>
<gene>
    <name evidence="1" type="ORF">Godav_011591</name>
</gene>
<protein>
    <submittedName>
        <fullName evidence="1">Uncharacterized protein</fullName>
    </submittedName>
</protein>
<accession>A0A7J8RB87</accession>
<evidence type="ECO:0000313" key="2">
    <source>
        <dbReference type="Proteomes" id="UP000593561"/>
    </source>
</evidence>
<organism evidence="1 2">
    <name type="scientific">Gossypium davidsonii</name>
    <name type="common">Davidson's cotton</name>
    <name type="synonym">Gossypium klotzschianum subsp. davidsonii</name>
    <dbReference type="NCBI Taxonomy" id="34287"/>
    <lineage>
        <taxon>Eukaryota</taxon>
        <taxon>Viridiplantae</taxon>
        <taxon>Streptophyta</taxon>
        <taxon>Embryophyta</taxon>
        <taxon>Tracheophyta</taxon>
        <taxon>Spermatophyta</taxon>
        <taxon>Magnoliopsida</taxon>
        <taxon>eudicotyledons</taxon>
        <taxon>Gunneridae</taxon>
        <taxon>Pentapetalae</taxon>
        <taxon>rosids</taxon>
        <taxon>malvids</taxon>
        <taxon>Malvales</taxon>
        <taxon>Malvaceae</taxon>
        <taxon>Malvoideae</taxon>
        <taxon>Gossypium</taxon>
    </lineage>
</organism>
<name>A0A7J8RB87_GOSDV</name>
<keyword evidence="2" id="KW-1185">Reference proteome</keyword>
<reference evidence="1 2" key="1">
    <citation type="journal article" date="2019" name="Genome Biol. Evol.">
        <title>Insights into the evolution of the New World diploid cottons (Gossypium, subgenus Houzingenia) based on genome sequencing.</title>
        <authorList>
            <person name="Grover C.E."/>
            <person name="Arick M.A. 2nd"/>
            <person name="Thrash A."/>
            <person name="Conover J.L."/>
            <person name="Sanders W.S."/>
            <person name="Peterson D.G."/>
            <person name="Frelichowski J.E."/>
            <person name="Scheffler J.A."/>
            <person name="Scheffler B.E."/>
            <person name="Wendel J.F."/>
        </authorList>
    </citation>
    <scope>NUCLEOTIDE SEQUENCE [LARGE SCALE GENOMIC DNA]</scope>
    <source>
        <strain evidence="1">27</strain>
        <tissue evidence="1">Leaf</tissue>
    </source>
</reference>
<evidence type="ECO:0000313" key="1">
    <source>
        <dbReference type="EMBL" id="MBA0610810.1"/>
    </source>
</evidence>
<dbReference type="EMBL" id="JABFAC010000004">
    <property type="protein sequence ID" value="MBA0610810.1"/>
    <property type="molecule type" value="Genomic_DNA"/>
</dbReference>